<proteinExistence type="predicted"/>
<evidence type="ECO:0000256" key="1">
    <source>
        <dbReference type="SAM" id="SignalP"/>
    </source>
</evidence>
<dbReference type="EMBL" id="SIRE01000045">
    <property type="protein sequence ID" value="TBL68477.1"/>
    <property type="molecule type" value="Genomic_DNA"/>
</dbReference>
<feature type="signal peptide" evidence="1">
    <location>
        <begin position="1"/>
        <end position="26"/>
    </location>
</feature>
<name>A0A4Q9DGP3_9BACL</name>
<dbReference type="CDD" id="cd14748">
    <property type="entry name" value="PBP2_UgpB"/>
    <property type="match status" value="1"/>
</dbReference>
<dbReference type="PANTHER" id="PTHR43649">
    <property type="entry name" value="ARABINOSE-BINDING PROTEIN-RELATED"/>
    <property type="match status" value="1"/>
</dbReference>
<dbReference type="PANTHER" id="PTHR43649:SF12">
    <property type="entry name" value="DIACETYLCHITOBIOSE BINDING PROTEIN DASA"/>
    <property type="match status" value="1"/>
</dbReference>
<feature type="chain" id="PRO_5038589228" evidence="1">
    <location>
        <begin position="27"/>
        <end position="435"/>
    </location>
</feature>
<protein>
    <submittedName>
        <fullName evidence="2">ABC transporter substrate-binding protein</fullName>
    </submittedName>
</protein>
<dbReference type="Pfam" id="PF01547">
    <property type="entry name" value="SBP_bac_1"/>
    <property type="match status" value="1"/>
</dbReference>
<dbReference type="Proteomes" id="UP000293142">
    <property type="component" value="Unassembled WGS sequence"/>
</dbReference>
<dbReference type="Gene3D" id="3.40.190.10">
    <property type="entry name" value="Periplasmic binding protein-like II"/>
    <property type="match status" value="2"/>
</dbReference>
<dbReference type="AlphaFoldDB" id="A0A4Q9DGP3"/>
<dbReference type="InterPro" id="IPR050490">
    <property type="entry name" value="Bact_solute-bd_prot1"/>
</dbReference>
<evidence type="ECO:0000313" key="3">
    <source>
        <dbReference type="Proteomes" id="UP000293142"/>
    </source>
</evidence>
<dbReference type="InterPro" id="IPR006059">
    <property type="entry name" value="SBP"/>
</dbReference>
<dbReference type="RefSeq" id="WP_131018830.1">
    <property type="nucleotide sequence ID" value="NZ_SIRE01000045.1"/>
</dbReference>
<comment type="caution">
    <text evidence="2">The sequence shown here is derived from an EMBL/GenBank/DDBJ whole genome shotgun (WGS) entry which is preliminary data.</text>
</comment>
<dbReference type="OrthoDB" id="9768630at2"/>
<organism evidence="2 3">
    <name type="scientific">Paenibacillus thalictri</name>
    <dbReference type="NCBI Taxonomy" id="2527873"/>
    <lineage>
        <taxon>Bacteria</taxon>
        <taxon>Bacillati</taxon>
        <taxon>Bacillota</taxon>
        <taxon>Bacilli</taxon>
        <taxon>Bacillales</taxon>
        <taxon>Paenibacillaceae</taxon>
        <taxon>Paenibacillus</taxon>
    </lineage>
</organism>
<gene>
    <name evidence="2" type="ORF">EYB31_37910</name>
</gene>
<keyword evidence="1" id="KW-0732">Signal</keyword>
<accession>A0A4Q9DGP3</accession>
<dbReference type="PROSITE" id="PS51257">
    <property type="entry name" value="PROKAR_LIPOPROTEIN"/>
    <property type="match status" value="1"/>
</dbReference>
<evidence type="ECO:0000313" key="2">
    <source>
        <dbReference type="EMBL" id="TBL68477.1"/>
    </source>
</evidence>
<sequence length="435" mass="47065">MNKRFLKGSAIVGLSSALLLSACSSAGKQEQPAAGGSAAQDGPAKKVEFWYALSGSNGDVVKKIVEDYNKSQKKIQVEAVYVPQNERMEKLSVAVAAGNPPDLFTAGPPDLASLQGSHVLKSIDELAKTGSKKITKDDFLPVLDSVIVKDGTLWAAPISIGVTTTYYNENLFKAAGISKAPETWDQLVETAQKLTDSSKGQYGILLPTKEVQNTAEIWFSFLGQAGGRVLTEDNKKAAFNSEAGVKALQLWVDLIQKYKVAPLTQLDAANITQTFGAGKTGMFIGYPQWIETTKDFPFTTKTARLPKGEKYATSLGGWYLVVPAQGKNTEGAYEFLTWLMQPTNAVKWNVGMGNLPAEQKTLDTKEYQDYTKQTPLLEAFNTALKSDIQPFPATDKYGKLTVSVAKAIVSALYQKQTPKEALDAAAAEVNKLLAQ</sequence>
<keyword evidence="3" id="KW-1185">Reference proteome</keyword>
<reference evidence="2 3" key="1">
    <citation type="submission" date="2019-02" db="EMBL/GenBank/DDBJ databases">
        <title>Paenibacillus sp. nov., isolated from surface-sterilized tissue of Thalictrum simplex L.</title>
        <authorList>
            <person name="Tuo L."/>
        </authorList>
    </citation>
    <scope>NUCLEOTIDE SEQUENCE [LARGE SCALE GENOMIC DNA]</scope>
    <source>
        <strain evidence="2 3">N2SHLJ1</strain>
    </source>
</reference>
<dbReference type="SUPFAM" id="SSF53850">
    <property type="entry name" value="Periplasmic binding protein-like II"/>
    <property type="match status" value="1"/>
</dbReference>